<proteinExistence type="predicted"/>
<organism evidence="1 2">
    <name type="scientific">Caerostris extrusa</name>
    <name type="common">Bark spider</name>
    <name type="synonym">Caerostris bankana</name>
    <dbReference type="NCBI Taxonomy" id="172846"/>
    <lineage>
        <taxon>Eukaryota</taxon>
        <taxon>Metazoa</taxon>
        <taxon>Ecdysozoa</taxon>
        <taxon>Arthropoda</taxon>
        <taxon>Chelicerata</taxon>
        <taxon>Arachnida</taxon>
        <taxon>Araneae</taxon>
        <taxon>Araneomorphae</taxon>
        <taxon>Entelegynae</taxon>
        <taxon>Araneoidea</taxon>
        <taxon>Araneidae</taxon>
        <taxon>Caerostris</taxon>
    </lineage>
</organism>
<gene>
    <name evidence="1" type="ORF">CEXT_159291</name>
</gene>
<sequence length="91" mass="10418">MSSPGQEFNKAIDRGSDKFTVLSDILKIAFNKREISLFTVHARENRRIGMSTRVEEEKLISAGKDNSNGVLRSALCKSKEYPYESHFRGWH</sequence>
<evidence type="ECO:0000313" key="1">
    <source>
        <dbReference type="EMBL" id="GIX86908.1"/>
    </source>
</evidence>
<evidence type="ECO:0000313" key="2">
    <source>
        <dbReference type="Proteomes" id="UP001054945"/>
    </source>
</evidence>
<dbReference type="EMBL" id="BPLR01021181">
    <property type="protein sequence ID" value="GIX86908.1"/>
    <property type="molecule type" value="Genomic_DNA"/>
</dbReference>
<dbReference type="AlphaFoldDB" id="A0AAV4NQE8"/>
<comment type="caution">
    <text evidence="1">The sequence shown here is derived from an EMBL/GenBank/DDBJ whole genome shotgun (WGS) entry which is preliminary data.</text>
</comment>
<name>A0AAV4NQE8_CAEEX</name>
<protein>
    <submittedName>
        <fullName evidence="1">Uncharacterized protein</fullName>
    </submittedName>
</protein>
<dbReference type="Proteomes" id="UP001054945">
    <property type="component" value="Unassembled WGS sequence"/>
</dbReference>
<reference evidence="1 2" key="1">
    <citation type="submission" date="2021-06" db="EMBL/GenBank/DDBJ databases">
        <title>Caerostris extrusa draft genome.</title>
        <authorList>
            <person name="Kono N."/>
            <person name="Arakawa K."/>
        </authorList>
    </citation>
    <scope>NUCLEOTIDE SEQUENCE [LARGE SCALE GENOMIC DNA]</scope>
</reference>
<keyword evidence="2" id="KW-1185">Reference proteome</keyword>
<accession>A0AAV4NQE8</accession>